<evidence type="ECO:0000256" key="3">
    <source>
        <dbReference type="SAM" id="SignalP"/>
    </source>
</evidence>
<keyword evidence="3" id="KW-0732">Signal</keyword>
<dbReference type="InterPro" id="IPR008964">
    <property type="entry name" value="Invasin/intimin_cell_adhesion"/>
</dbReference>
<dbReference type="EC" id="3.2.1.83" evidence="6"/>
<feature type="domain" description="BIG2" evidence="4">
    <location>
        <begin position="612"/>
        <end position="688"/>
    </location>
</feature>
<dbReference type="PANTHER" id="PTHR12411">
    <property type="entry name" value="CYSTEINE PROTEASE FAMILY C1-RELATED"/>
    <property type="match status" value="1"/>
</dbReference>
<evidence type="ECO:0000259" key="4">
    <source>
        <dbReference type="SMART" id="SM00635"/>
    </source>
</evidence>
<dbReference type="SMART" id="SM00645">
    <property type="entry name" value="Pept_C1"/>
    <property type="match status" value="1"/>
</dbReference>
<feature type="chain" id="PRO_5027038165" evidence="3">
    <location>
        <begin position="25"/>
        <end position="1043"/>
    </location>
</feature>
<feature type="compositionally biased region" description="Pro residues" evidence="2">
    <location>
        <begin position="492"/>
        <end position="506"/>
    </location>
</feature>
<dbReference type="Gene3D" id="2.60.40.10">
    <property type="entry name" value="Immunoglobulins"/>
    <property type="match status" value="2"/>
</dbReference>
<dbReference type="RefSeq" id="WP_154272216.1">
    <property type="nucleotide sequence ID" value="NZ_CACRTP010000006.1"/>
</dbReference>
<feature type="compositionally biased region" description="Polar residues" evidence="2">
    <location>
        <begin position="52"/>
        <end position="67"/>
    </location>
</feature>
<dbReference type="SUPFAM" id="SSF54001">
    <property type="entry name" value="Cysteine proteinases"/>
    <property type="match status" value="1"/>
</dbReference>
<dbReference type="GO" id="GO:0033918">
    <property type="term" value="F:kappa-carrageenase activity"/>
    <property type="evidence" value="ECO:0007669"/>
    <property type="project" value="UniProtKB-EC"/>
</dbReference>
<keyword evidence="6" id="KW-0378">Hydrolase</keyword>
<evidence type="ECO:0000259" key="5">
    <source>
        <dbReference type="SMART" id="SM00645"/>
    </source>
</evidence>
<feature type="domain" description="BIG2" evidence="4">
    <location>
        <begin position="514"/>
        <end position="591"/>
    </location>
</feature>
<dbReference type="Pfam" id="PF02368">
    <property type="entry name" value="Big_2"/>
    <property type="match status" value="2"/>
</dbReference>
<feature type="region of interest" description="Disordered" evidence="2">
    <location>
        <begin position="49"/>
        <end position="69"/>
    </location>
</feature>
<dbReference type="InterPro" id="IPR040528">
    <property type="entry name" value="Lectin-like"/>
</dbReference>
<dbReference type="InterPro" id="IPR013783">
    <property type="entry name" value="Ig-like_fold"/>
</dbReference>
<evidence type="ECO:0000256" key="2">
    <source>
        <dbReference type="SAM" id="MobiDB-lite"/>
    </source>
</evidence>
<dbReference type="Gene3D" id="2.60.40.1080">
    <property type="match status" value="2"/>
</dbReference>
<dbReference type="InterPro" id="IPR000668">
    <property type="entry name" value="Peptidase_C1A_C"/>
</dbReference>
<evidence type="ECO:0000256" key="1">
    <source>
        <dbReference type="ARBA" id="ARBA00008455"/>
    </source>
</evidence>
<feature type="signal peptide" evidence="3">
    <location>
        <begin position="1"/>
        <end position="24"/>
    </location>
</feature>
<dbReference type="SUPFAM" id="SSF49373">
    <property type="entry name" value="Invasin/intimin cell-adhesion fragments"/>
    <property type="match status" value="2"/>
</dbReference>
<organism evidence="6">
    <name type="scientific">Finegoldia magna</name>
    <name type="common">Peptostreptococcus magnus</name>
    <dbReference type="NCBI Taxonomy" id="1260"/>
    <lineage>
        <taxon>Bacteria</taxon>
        <taxon>Bacillati</taxon>
        <taxon>Bacillota</taxon>
        <taxon>Tissierellia</taxon>
        <taxon>Tissierellales</taxon>
        <taxon>Peptoniphilaceae</taxon>
        <taxon>Finegoldia</taxon>
    </lineage>
</organism>
<comment type="similarity">
    <text evidence="1">Belongs to the peptidase C1 family.</text>
</comment>
<feature type="domain" description="Peptidase C1A papain C-terminal" evidence="5">
    <location>
        <begin position="95"/>
        <end position="306"/>
    </location>
</feature>
<dbReference type="GO" id="GO:0006508">
    <property type="term" value="P:proteolysis"/>
    <property type="evidence" value="ECO:0007669"/>
    <property type="project" value="InterPro"/>
</dbReference>
<accession>A0A6N2ZG28</accession>
<dbReference type="EMBL" id="CACRTP010000006">
    <property type="protein sequence ID" value="VYT77593.1"/>
    <property type="molecule type" value="Genomic_DNA"/>
</dbReference>
<evidence type="ECO:0000313" key="6">
    <source>
        <dbReference type="EMBL" id="VYT77593.1"/>
    </source>
</evidence>
<dbReference type="Pfam" id="PF18560">
    <property type="entry name" value="Lectin_like"/>
    <property type="match status" value="1"/>
</dbReference>
<sequence length="1043" mass="117580">MKRKNLLLFIAVFTLQSLFSTSFAESQNKFKLNDDLTVKEIDFSEAPRNPAFSRQMSSPKTTKNYGSNEDPFLVNTNYDLFNQKEDIPRQKAYGIPANYDLRQHNRVTPVKAQGPNGSCWAFATYGSAESNMLTNGQFTDFSEKHLRNTHGFDWGPDQGGTRAVAAAYLSRWSGPIWEKDDPYSAYDFSSPYNLLPAKELKEALYIPDVNNNQDRDRLKRAIMRYGASYTTVNGDTNYTNFYTMSHYNPGYGWQNHAVTIIGWDDDYSRYNFGITPPGDGAWLVKNSWGDRWGNQGGYYHVSYYDAHISKGNCIFVLKEKDRNKSIWYYDDLGMTDSIGYNQTGWFSNIFGPVSRTSQIDEVGFFVPSNGAQYEIYVNTNIGGNSGFNDKVLVARGTVENAGYTTVKFNPQKINAGAYFAPIVKLTTPGYSYPIPIESMIYGYSSRARAGYNQSFISNDGYNWSDLARNRANANVCLKAFTKPYSGTNVNPTPDPDPVDPTPQPDVPEPDQEIRVNKITVSEDNISLREGEDTQINAKVYPENATNKDLMWSSSNTNVCAVDNSGLIRALSPGQCYVTVKSADNPRILQYVRVNVLENEKPNIDDSVDKDVKVQSIIMYPSYKKAKVGDKFRIDTRILPANAKNRDITWESSDENIASVDNAMVVCNNPGKIKVFAKAKDGSNVSNFAIIYVEGDSPESNMAVNIKSNVYRNSISIGNTNNISAVVTDSNKRNIKGAKVKFTITKPSKKLIEKELTTNYRGQSILYLKADELDEAGTYDVNITATDSKGNTNEDNVSFEVKDNRIAFETKVDLDNTEIKLNQNSMITVTSKTHTRRISGADVVLSITDENDNKQEKRFRTDSYGNCYYTFRPEKPGRYYIEATVSKTGYKNSSANTTLIVKDTENKPETKQTVKLKFETDKKSYNLTDIANIKIFATDENDRKIANLKLNIRIRNQKGFDQTITKTTDSNGVATMFIKQQTATSPTDFTVKAWCESNPNTSFDLKVSFGSSDKLQFNSIYSPYNLYSKYNNNYVIHNYIRNIR</sequence>
<dbReference type="CDD" id="cd02619">
    <property type="entry name" value="Peptidase_C1"/>
    <property type="match status" value="1"/>
</dbReference>
<dbReference type="Pfam" id="PF00112">
    <property type="entry name" value="Peptidase_C1"/>
    <property type="match status" value="1"/>
</dbReference>
<protein>
    <submittedName>
        <fullName evidence="6">Kappa-carrageenase</fullName>
        <ecNumber evidence="6">3.2.1.83</ecNumber>
    </submittedName>
</protein>
<name>A0A6N2ZG28_FINMA</name>
<proteinExistence type="inferred from homology"/>
<gene>
    <name evidence="6" type="primary">cgkA</name>
    <name evidence="6" type="ORF">FMLFYP121_00526</name>
</gene>
<dbReference type="SMART" id="SM00635">
    <property type="entry name" value="BID_2"/>
    <property type="match status" value="2"/>
</dbReference>
<dbReference type="PROSITE" id="PS00139">
    <property type="entry name" value="THIOL_PROTEASE_CYS"/>
    <property type="match status" value="1"/>
</dbReference>
<keyword evidence="6" id="KW-0326">Glycosidase</keyword>
<feature type="region of interest" description="Disordered" evidence="2">
    <location>
        <begin position="486"/>
        <end position="509"/>
    </location>
</feature>
<dbReference type="InterPro" id="IPR013128">
    <property type="entry name" value="Peptidase_C1A"/>
</dbReference>
<dbReference type="GO" id="GO:0008234">
    <property type="term" value="F:cysteine-type peptidase activity"/>
    <property type="evidence" value="ECO:0007669"/>
    <property type="project" value="InterPro"/>
</dbReference>
<reference evidence="6" key="1">
    <citation type="submission" date="2019-11" db="EMBL/GenBank/DDBJ databases">
        <authorList>
            <person name="Feng L."/>
        </authorList>
    </citation>
    <scope>NUCLEOTIDE SEQUENCE</scope>
    <source>
        <strain evidence="6">FmagnaLFYP121</strain>
    </source>
</reference>
<dbReference type="InterPro" id="IPR003343">
    <property type="entry name" value="Big_2"/>
</dbReference>
<dbReference type="Gene3D" id="3.90.70.10">
    <property type="entry name" value="Cysteine proteinases"/>
    <property type="match status" value="1"/>
</dbReference>
<dbReference type="InterPro" id="IPR000169">
    <property type="entry name" value="Pept_cys_AS"/>
</dbReference>
<dbReference type="InterPro" id="IPR038765">
    <property type="entry name" value="Papain-like_cys_pep_sf"/>
</dbReference>
<dbReference type="AlphaFoldDB" id="A0A6N2ZG28"/>